<evidence type="ECO:0000256" key="4">
    <source>
        <dbReference type="PIRSR" id="PIRSR001220-2"/>
    </source>
</evidence>
<feature type="active site" evidence="6">
    <location>
        <position position="95"/>
    </location>
</feature>
<dbReference type="PANTHER" id="PTHR11707">
    <property type="entry name" value="L-ASPARAGINASE"/>
    <property type="match status" value="1"/>
</dbReference>
<feature type="active site" description="O-isoaspartyl threonine intermediate" evidence="3">
    <location>
        <position position="16"/>
    </location>
</feature>
<dbReference type="AlphaFoldDB" id="A0A4Q7N7V6"/>
<feature type="active site" evidence="5">
    <location>
        <position position="16"/>
    </location>
</feature>
<dbReference type="InterPro" id="IPR036152">
    <property type="entry name" value="Asp/glu_Ase-like_sf"/>
</dbReference>
<accession>A0A4Q7N7V6</accession>
<dbReference type="PIRSF" id="PIRSF500176">
    <property type="entry name" value="L_ASNase"/>
    <property type="match status" value="1"/>
</dbReference>
<dbReference type="RefSeq" id="WP_130360691.1">
    <property type="nucleotide sequence ID" value="NZ_SGXC01000003.1"/>
</dbReference>
<organism evidence="9 10">
    <name type="scientific">Pigmentiphaga kullae</name>
    <dbReference type="NCBI Taxonomy" id="151784"/>
    <lineage>
        <taxon>Bacteria</taxon>
        <taxon>Pseudomonadati</taxon>
        <taxon>Pseudomonadota</taxon>
        <taxon>Betaproteobacteria</taxon>
        <taxon>Burkholderiales</taxon>
        <taxon>Alcaligenaceae</taxon>
        <taxon>Pigmentiphaga</taxon>
    </lineage>
</organism>
<dbReference type="SUPFAM" id="SSF53774">
    <property type="entry name" value="Glutaminase/Asparaginase"/>
    <property type="match status" value="1"/>
</dbReference>
<dbReference type="Gene3D" id="3.40.50.1170">
    <property type="entry name" value="L-asparaginase, N-terminal domain"/>
    <property type="match status" value="1"/>
</dbReference>
<dbReference type="GO" id="GO:0006528">
    <property type="term" value="P:asparagine metabolic process"/>
    <property type="evidence" value="ECO:0007669"/>
    <property type="project" value="InterPro"/>
</dbReference>
<feature type="binding site" evidence="4">
    <location>
        <position position="62"/>
    </location>
    <ligand>
        <name>substrate</name>
    </ligand>
</feature>
<dbReference type="Gene3D" id="3.40.50.40">
    <property type="match status" value="1"/>
</dbReference>
<dbReference type="Proteomes" id="UP000292445">
    <property type="component" value="Unassembled WGS sequence"/>
</dbReference>
<dbReference type="InterPro" id="IPR040919">
    <property type="entry name" value="Asparaginase_C"/>
</dbReference>
<comment type="similarity">
    <text evidence="1">Belongs to the asparaginase 1 family.</text>
</comment>
<dbReference type="InterPro" id="IPR004550">
    <property type="entry name" value="AsnASE_II"/>
</dbReference>
<dbReference type="SFLD" id="SFLDS00057">
    <property type="entry name" value="Glutaminase/Asparaginase"/>
    <property type="match status" value="1"/>
</dbReference>
<gene>
    <name evidence="9" type="ORF">EV675_4787</name>
</gene>
<dbReference type="PROSITE" id="PS51732">
    <property type="entry name" value="ASN_GLN_ASE_3"/>
    <property type="match status" value="1"/>
</dbReference>
<dbReference type="CDD" id="cd08964">
    <property type="entry name" value="L-asparaginase_II"/>
    <property type="match status" value="1"/>
</dbReference>
<evidence type="ECO:0000256" key="1">
    <source>
        <dbReference type="ARBA" id="ARBA00010518"/>
    </source>
</evidence>
<evidence type="ECO:0000256" key="3">
    <source>
        <dbReference type="PIRSR" id="PIRSR001220-1"/>
    </source>
</evidence>
<dbReference type="PROSITE" id="PS00917">
    <property type="entry name" value="ASN_GLN_ASE_2"/>
    <property type="match status" value="1"/>
</dbReference>
<dbReference type="PANTHER" id="PTHR11707:SF28">
    <property type="entry name" value="60 KDA LYSOPHOSPHOLIPASE"/>
    <property type="match status" value="1"/>
</dbReference>
<evidence type="ECO:0000259" key="8">
    <source>
        <dbReference type="Pfam" id="PF17763"/>
    </source>
</evidence>
<dbReference type="Pfam" id="PF17763">
    <property type="entry name" value="Asparaginase_C"/>
    <property type="match status" value="1"/>
</dbReference>
<sequence length="325" mass="33763">MTRRIPAVRILATGGTIAGAAPSPRDTSGYQAGALPVDALLAALPPMDDVRVDARQLFSLDSKDALPGFWQALAREAALALTDPAVDGVVLTHGTDTMEETAWFLHLTLAPAKPLVITGAMRPATATSADGPMNLLQAVQVAACPHAARQGVIAVLNGQIHHARHLRKAHTHRVDAFDSGEAGPVGFVQDGYAGWLSPPRRTTPRFAPETPLAPVDILFDYPGISAAMVDAALRGGARGLVWAGYGNGSVSGRIEPLLREAHGRGLAIVRASRTGAGRVGVPDPGGFPQAAGLDPYKARIALMLALGAGTPPAALQALFDTLSYE</sequence>
<dbReference type="EMBL" id="SGXC01000003">
    <property type="protein sequence ID" value="RZS78146.1"/>
    <property type="molecule type" value="Genomic_DNA"/>
</dbReference>
<evidence type="ECO:0000313" key="9">
    <source>
        <dbReference type="EMBL" id="RZS78146.1"/>
    </source>
</evidence>
<feature type="domain" description="Asparaginase/glutaminase C-terminal" evidence="8">
    <location>
        <begin position="215"/>
        <end position="319"/>
    </location>
</feature>
<dbReference type="InterPro" id="IPR037152">
    <property type="entry name" value="L-asparaginase_N_sf"/>
</dbReference>
<protein>
    <submittedName>
        <fullName evidence="9">L-asparaginase</fullName>
    </submittedName>
</protein>
<dbReference type="SMART" id="SM00870">
    <property type="entry name" value="Asparaginase"/>
    <property type="match status" value="1"/>
</dbReference>
<dbReference type="PIRSF" id="PIRSF001220">
    <property type="entry name" value="L-ASNase_gatD"/>
    <property type="match status" value="1"/>
</dbReference>
<keyword evidence="10" id="KW-1185">Reference proteome</keyword>
<proteinExistence type="inferred from homology"/>
<dbReference type="Pfam" id="PF00710">
    <property type="entry name" value="Asparaginase"/>
    <property type="match status" value="1"/>
</dbReference>
<feature type="binding site" evidence="4">
    <location>
        <begin position="95"/>
        <end position="96"/>
    </location>
    <ligand>
        <name>substrate</name>
    </ligand>
</feature>
<evidence type="ECO:0000256" key="2">
    <source>
        <dbReference type="ARBA" id="ARBA00022801"/>
    </source>
</evidence>
<dbReference type="PRINTS" id="PR00139">
    <property type="entry name" value="ASNGLNASE"/>
</dbReference>
<keyword evidence="2" id="KW-0378">Hydrolase</keyword>
<comment type="caution">
    <text evidence="9">The sequence shown here is derived from an EMBL/GenBank/DDBJ whole genome shotgun (WGS) entry which is preliminary data.</text>
</comment>
<feature type="domain" description="L-asparaginase N-terminal" evidence="7">
    <location>
        <begin position="8"/>
        <end position="193"/>
    </location>
</feature>
<evidence type="ECO:0000313" key="10">
    <source>
        <dbReference type="Proteomes" id="UP000292445"/>
    </source>
</evidence>
<dbReference type="InterPro" id="IPR027474">
    <property type="entry name" value="L-asparaginase_N"/>
</dbReference>
<dbReference type="InterPro" id="IPR027473">
    <property type="entry name" value="L-asparaginase_C"/>
</dbReference>
<evidence type="ECO:0000259" key="7">
    <source>
        <dbReference type="Pfam" id="PF00710"/>
    </source>
</evidence>
<name>A0A4Q7N7V6_9BURK</name>
<dbReference type="InterPro" id="IPR020827">
    <property type="entry name" value="Asparaginase/glutaminase_AS1"/>
</dbReference>
<dbReference type="InterPro" id="IPR006034">
    <property type="entry name" value="Asparaginase/glutaminase-like"/>
</dbReference>
<dbReference type="GO" id="GO:0004067">
    <property type="term" value="F:asparaginase activity"/>
    <property type="evidence" value="ECO:0007669"/>
    <property type="project" value="UniProtKB-UniRule"/>
</dbReference>
<dbReference type="PROSITE" id="PS00144">
    <property type="entry name" value="ASN_GLN_ASE_1"/>
    <property type="match status" value="1"/>
</dbReference>
<dbReference type="FunFam" id="3.40.50.1170:FF:000001">
    <property type="entry name" value="L-asparaginase 2"/>
    <property type="match status" value="1"/>
</dbReference>
<dbReference type="OrthoDB" id="9788068at2"/>
<evidence type="ECO:0000256" key="5">
    <source>
        <dbReference type="PROSITE-ProRule" id="PRU10099"/>
    </source>
</evidence>
<dbReference type="InterPro" id="IPR027475">
    <property type="entry name" value="Asparaginase/glutaminase_AS2"/>
</dbReference>
<evidence type="ECO:0000256" key="6">
    <source>
        <dbReference type="PROSITE-ProRule" id="PRU10100"/>
    </source>
</evidence>
<reference evidence="9 10" key="1">
    <citation type="submission" date="2019-02" db="EMBL/GenBank/DDBJ databases">
        <title>Genomic Encyclopedia of Type Strains, Phase IV (KMG-IV): sequencing the most valuable type-strain genomes for metagenomic binning, comparative biology and taxonomic classification.</title>
        <authorList>
            <person name="Goeker M."/>
        </authorList>
    </citation>
    <scope>NUCLEOTIDE SEQUENCE [LARGE SCALE GENOMIC DNA]</scope>
    <source>
        <strain evidence="9 10">K24</strain>
    </source>
</reference>